<feature type="site" description="Lowers pKa of active site Tyr" evidence="6">
    <location>
        <position position="82"/>
    </location>
</feature>
<dbReference type="InterPro" id="IPR036812">
    <property type="entry name" value="NAD(P)_OxRdtase_dom_sf"/>
</dbReference>
<dbReference type="InterPro" id="IPR018170">
    <property type="entry name" value="Aldo/ket_reductase_CS"/>
</dbReference>
<reference evidence="8 9" key="1">
    <citation type="submission" date="2017-07" db="EMBL/GenBank/DDBJ databases">
        <title>Paenibacillus herberti R33 genome sequencing and assembly.</title>
        <authorList>
            <person name="Su W."/>
        </authorList>
    </citation>
    <scope>NUCLEOTIDE SEQUENCE [LARGE SCALE GENOMIC DNA]</scope>
    <source>
        <strain evidence="8 9">R33</strain>
    </source>
</reference>
<comment type="caution">
    <text evidence="8">The sequence shown here is derived from an EMBL/GenBank/DDBJ whole genome shotgun (WGS) entry which is preliminary data.</text>
</comment>
<proteinExistence type="inferred from homology"/>
<dbReference type="PRINTS" id="PR00069">
    <property type="entry name" value="ALDKETRDTASE"/>
</dbReference>
<dbReference type="CDD" id="cd19157">
    <property type="entry name" value="AKR_AKR5G1-3"/>
    <property type="match status" value="1"/>
</dbReference>
<keyword evidence="9" id="KW-1185">Reference proteome</keyword>
<evidence type="ECO:0000256" key="4">
    <source>
        <dbReference type="PIRSR" id="PIRSR000097-1"/>
    </source>
</evidence>
<feature type="active site" description="Proton donor" evidence="4">
    <location>
        <position position="57"/>
    </location>
</feature>
<dbReference type="GO" id="GO:0016616">
    <property type="term" value="F:oxidoreductase activity, acting on the CH-OH group of donors, NAD or NADP as acceptor"/>
    <property type="evidence" value="ECO:0007669"/>
    <property type="project" value="UniProtKB-ARBA"/>
</dbReference>
<evidence type="ECO:0000256" key="6">
    <source>
        <dbReference type="PIRSR" id="PIRSR000097-3"/>
    </source>
</evidence>
<evidence type="ECO:0000256" key="5">
    <source>
        <dbReference type="PIRSR" id="PIRSR000097-2"/>
    </source>
</evidence>
<keyword evidence="3" id="KW-0560">Oxidoreductase</keyword>
<dbReference type="InterPro" id="IPR023210">
    <property type="entry name" value="NADP_OxRdtase_dom"/>
</dbReference>
<dbReference type="InterPro" id="IPR020471">
    <property type="entry name" value="AKR"/>
</dbReference>
<evidence type="ECO:0000256" key="3">
    <source>
        <dbReference type="ARBA" id="ARBA00023002"/>
    </source>
</evidence>
<dbReference type="AlphaFoldDB" id="A0A229NWH0"/>
<evidence type="ECO:0000313" key="8">
    <source>
        <dbReference type="EMBL" id="OXM14200.1"/>
    </source>
</evidence>
<dbReference type="PIRSF" id="PIRSF000097">
    <property type="entry name" value="AKR"/>
    <property type="match status" value="1"/>
</dbReference>
<accession>A0A229NWH0</accession>
<dbReference type="PANTHER" id="PTHR43827">
    <property type="entry name" value="2,5-DIKETO-D-GLUCONIC ACID REDUCTASE"/>
    <property type="match status" value="1"/>
</dbReference>
<sequence>MTIQLKGLNDVVELNNGVHMPRFGLGVWQVTEEGQVEQAVLSAVKAGYRSIDTAKIYGNEDGVGRAIRDCGVSRDELFITTKVWNADMGYESTLQAFQTSLDKLGLQQLDLYLIHWPVEGKIKDTWRAIEKLYKDGKVRAIGVCNFHIHHLEELLKDAEIKPMLNQVECHPLLGQVELREFCQKHGIVVEAWSPLMQGNLDLPELAELAKKHGKTPAQIVLRWDLQHGIVTIPKSTHENRIIENADLYDFELSQEDMALIDGINQNKRFGPDPDNFDF</sequence>
<dbReference type="FunFam" id="3.20.20.100:FF:000015">
    <property type="entry name" value="Oxidoreductase, aldo/keto reductase family"/>
    <property type="match status" value="1"/>
</dbReference>
<name>A0A229NWH0_9BACL</name>
<dbReference type="InterPro" id="IPR044500">
    <property type="entry name" value="AKR5G"/>
</dbReference>
<dbReference type="OrthoDB" id="9804790at2"/>
<dbReference type="SUPFAM" id="SSF51430">
    <property type="entry name" value="NAD(P)-linked oxidoreductase"/>
    <property type="match status" value="1"/>
</dbReference>
<gene>
    <name evidence="8" type="ORF">CGZ75_14635</name>
</gene>
<dbReference type="Gene3D" id="3.20.20.100">
    <property type="entry name" value="NADP-dependent oxidoreductase domain"/>
    <property type="match status" value="1"/>
</dbReference>
<keyword evidence="2" id="KW-0521">NADP</keyword>
<dbReference type="PANTHER" id="PTHR43827:SF3">
    <property type="entry name" value="NADP-DEPENDENT OXIDOREDUCTASE DOMAIN-CONTAINING PROTEIN"/>
    <property type="match status" value="1"/>
</dbReference>
<feature type="binding site" evidence="5">
    <location>
        <position position="115"/>
    </location>
    <ligand>
        <name>substrate</name>
    </ligand>
</feature>
<protein>
    <submittedName>
        <fullName evidence="8">Aldo/keto reductase</fullName>
    </submittedName>
</protein>
<evidence type="ECO:0000313" key="9">
    <source>
        <dbReference type="Proteomes" id="UP000215145"/>
    </source>
</evidence>
<dbReference type="Pfam" id="PF00248">
    <property type="entry name" value="Aldo_ket_red"/>
    <property type="match status" value="1"/>
</dbReference>
<dbReference type="RefSeq" id="WP_089525022.1">
    <property type="nucleotide sequence ID" value="NZ_NMUQ01000002.1"/>
</dbReference>
<dbReference type="PROSITE" id="PS00062">
    <property type="entry name" value="ALDOKETO_REDUCTASE_2"/>
    <property type="match status" value="1"/>
</dbReference>
<dbReference type="Proteomes" id="UP000215145">
    <property type="component" value="Unassembled WGS sequence"/>
</dbReference>
<comment type="similarity">
    <text evidence="1">Belongs to the aldo/keto reductase family.</text>
</comment>
<evidence type="ECO:0000256" key="2">
    <source>
        <dbReference type="ARBA" id="ARBA00022857"/>
    </source>
</evidence>
<dbReference type="PROSITE" id="PS00798">
    <property type="entry name" value="ALDOKETO_REDUCTASE_1"/>
    <property type="match status" value="1"/>
</dbReference>
<dbReference type="PROSITE" id="PS00063">
    <property type="entry name" value="ALDOKETO_REDUCTASE_3"/>
    <property type="match status" value="1"/>
</dbReference>
<feature type="domain" description="NADP-dependent oxidoreductase" evidence="7">
    <location>
        <begin position="24"/>
        <end position="264"/>
    </location>
</feature>
<evidence type="ECO:0000256" key="1">
    <source>
        <dbReference type="ARBA" id="ARBA00007905"/>
    </source>
</evidence>
<dbReference type="EMBL" id="NMUQ01000002">
    <property type="protein sequence ID" value="OXM14200.1"/>
    <property type="molecule type" value="Genomic_DNA"/>
</dbReference>
<organism evidence="8 9">
    <name type="scientific">Paenibacillus herberti</name>
    <dbReference type="NCBI Taxonomy" id="1619309"/>
    <lineage>
        <taxon>Bacteria</taxon>
        <taxon>Bacillati</taxon>
        <taxon>Bacillota</taxon>
        <taxon>Bacilli</taxon>
        <taxon>Bacillales</taxon>
        <taxon>Paenibacillaceae</taxon>
        <taxon>Paenibacillus</taxon>
    </lineage>
</organism>
<evidence type="ECO:0000259" key="7">
    <source>
        <dbReference type="Pfam" id="PF00248"/>
    </source>
</evidence>